<evidence type="ECO:0000256" key="5">
    <source>
        <dbReference type="ARBA" id="ARBA00022723"/>
    </source>
</evidence>
<evidence type="ECO:0000313" key="23">
    <source>
        <dbReference type="Proteomes" id="UP000594834"/>
    </source>
</evidence>
<evidence type="ECO:0000256" key="6">
    <source>
        <dbReference type="ARBA" id="ARBA00022763"/>
    </source>
</evidence>
<sequence>MTTKCKQLPKITPVSVALLRYGDEFLLARRHAHQHQGDKLEFVGGKIEPNETPQIALIREVGEELGLDICANTIHELGQICHDYGDRLVKLYVYEIVLTNSQYLDFKDKKIGLDNQALLWLDKTTLLQSAKRLPQANWQILAWLDDK</sequence>
<dbReference type="GO" id="GO:0044715">
    <property type="term" value="F:8-oxo-dGDP phosphatase activity"/>
    <property type="evidence" value="ECO:0007669"/>
    <property type="project" value="TreeGrafter"/>
</dbReference>
<keyword evidence="23" id="KW-1185">Reference proteome</keyword>
<accession>A0A1B8PM11</accession>
<evidence type="ECO:0000313" key="22">
    <source>
        <dbReference type="Proteomes" id="UP000092671"/>
    </source>
</evidence>
<feature type="domain" description="Nudix hydrolase" evidence="17">
    <location>
        <begin position="9"/>
        <end position="146"/>
    </location>
</feature>
<dbReference type="OrthoDB" id="9810648at2"/>
<dbReference type="PROSITE" id="PS00893">
    <property type="entry name" value="NUDIX_BOX"/>
    <property type="match status" value="1"/>
</dbReference>
<dbReference type="Proteomes" id="UP000594834">
    <property type="component" value="Chromosome"/>
</dbReference>
<evidence type="ECO:0000256" key="4">
    <source>
        <dbReference type="ARBA" id="ARBA00022705"/>
    </source>
</evidence>
<dbReference type="GO" id="GO:0008413">
    <property type="term" value="F:8-oxo-7,8-dihydroguanosine triphosphate pyrophosphatase activity"/>
    <property type="evidence" value="ECO:0007669"/>
    <property type="project" value="TreeGrafter"/>
</dbReference>
<dbReference type="EMBL" id="LXTW01000032">
    <property type="protein sequence ID" value="OBX83297.1"/>
    <property type="molecule type" value="Genomic_DNA"/>
</dbReference>
<keyword evidence="9" id="KW-0234">DNA repair</keyword>
<evidence type="ECO:0000256" key="3">
    <source>
        <dbReference type="ARBA" id="ARBA00022457"/>
    </source>
</evidence>
<dbReference type="GO" id="GO:0046872">
    <property type="term" value="F:metal ion binding"/>
    <property type="evidence" value="ECO:0007669"/>
    <property type="project" value="UniProtKB-KW"/>
</dbReference>
<evidence type="ECO:0000256" key="2">
    <source>
        <dbReference type="ARBA" id="ARBA00005582"/>
    </source>
</evidence>
<dbReference type="Gene3D" id="3.90.79.10">
    <property type="entry name" value="Nucleoside Triphosphate Pyrophosphohydrolase"/>
    <property type="match status" value="1"/>
</dbReference>
<evidence type="ECO:0000256" key="15">
    <source>
        <dbReference type="ARBA" id="ARBA00041979"/>
    </source>
</evidence>
<evidence type="ECO:0000256" key="12">
    <source>
        <dbReference type="ARBA" id="ARBA00038905"/>
    </source>
</evidence>
<protein>
    <recommendedName>
        <fullName evidence="13">8-oxo-dGTP diphosphatase</fullName>
        <ecNumber evidence="12">3.6.1.55</ecNumber>
    </recommendedName>
    <alternativeName>
        <fullName evidence="16">7,8-dihydro-8-oxoguanine-triphosphatase</fullName>
    </alternativeName>
    <alternativeName>
        <fullName evidence="15">Mutator protein MutT</fullName>
    </alternativeName>
    <alternativeName>
        <fullName evidence="14">dGTP pyrophosphohydrolase</fullName>
    </alternativeName>
</protein>
<proteinExistence type="inferred from homology"/>
<dbReference type="AlphaFoldDB" id="A0A1B8PM11"/>
<comment type="catalytic activity">
    <reaction evidence="11">
        <text>8-oxo-GTP + H2O = 8-oxo-GMP + diphosphate + H(+)</text>
        <dbReference type="Rhea" id="RHEA:67616"/>
        <dbReference type="ChEBI" id="CHEBI:15377"/>
        <dbReference type="ChEBI" id="CHEBI:15378"/>
        <dbReference type="ChEBI" id="CHEBI:33019"/>
        <dbReference type="ChEBI" id="CHEBI:143553"/>
        <dbReference type="ChEBI" id="CHEBI:145694"/>
    </reaction>
</comment>
<dbReference type="EMBL" id="CP065728">
    <property type="protein sequence ID" value="QPT43808.1"/>
    <property type="molecule type" value="Genomic_DNA"/>
</dbReference>
<dbReference type="EC" id="3.6.1.55" evidence="12"/>
<name>A0A1B8PM11_MORNO</name>
<dbReference type="EMBL" id="LZDN01000001">
    <property type="protein sequence ID" value="OBX52256.1"/>
    <property type="molecule type" value="Genomic_DNA"/>
</dbReference>
<gene>
    <name evidence="19" type="ORF">A7456_04435</name>
    <name evidence="18" type="ORF">A9Z60_00805</name>
    <name evidence="20" type="ORF">I6G26_06850</name>
</gene>
<dbReference type="PANTHER" id="PTHR47707:SF1">
    <property type="entry name" value="NUDIX HYDROLASE FAMILY PROTEIN"/>
    <property type="match status" value="1"/>
</dbReference>
<reference evidence="19 21" key="1">
    <citation type="submission" date="2016-05" db="EMBL/GenBank/DDBJ databases">
        <title>Draft genome sequence of Moraxella nonliquefaciens CCUG 348T.</title>
        <authorList>
            <person name="Salva-Serra F."/>
            <person name="Engstrom-Jakobsson H."/>
            <person name="Thorell K."/>
            <person name="Gonzales-Siles L."/>
            <person name="Karlsson R."/>
            <person name="Boulund F."/>
            <person name="Engstrand L."/>
            <person name="Kristiansson E."/>
            <person name="Moore E."/>
        </authorList>
    </citation>
    <scope>NUCLEOTIDE SEQUENCE [LARGE SCALE GENOMIC DNA]</scope>
    <source>
        <strain evidence="19 21">CCUG 348</strain>
    </source>
</reference>
<evidence type="ECO:0000313" key="21">
    <source>
        <dbReference type="Proteomes" id="UP000092575"/>
    </source>
</evidence>
<dbReference type="STRING" id="478.A7456_04435"/>
<evidence type="ECO:0000256" key="10">
    <source>
        <dbReference type="ARBA" id="ARBA00035861"/>
    </source>
</evidence>
<evidence type="ECO:0000259" key="17">
    <source>
        <dbReference type="PROSITE" id="PS51462"/>
    </source>
</evidence>
<comment type="similarity">
    <text evidence="2">Belongs to the Nudix hydrolase family.</text>
</comment>
<organism evidence="18 22">
    <name type="scientific">Moraxella nonliquefaciens</name>
    <dbReference type="NCBI Taxonomy" id="478"/>
    <lineage>
        <taxon>Bacteria</taxon>
        <taxon>Pseudomonadati</taxon>
        <taxon>Pseudomonadota</taxon>
        <taxon>Gammaproteobacteria</taxon>
        <taxon>Moraxellales</taxon>
        <taxon>Moraxellaceae</taxon>
        <taxon>Moraxella</taxon>
    </lineage>
</organism>
<dbReference type="InterPro" id="IPR047127">
    <property type="entry name" value="MutT-like"/>
</dbReference>
<dbReference type="SUPFAM" id="SSF55811">
    <property type="entry name" value="Nudix"/>
    <property type="match status" value="1"/>
</dbReference>
<dbReference type="Proteomes" id="UP000092671">
    <property type="component" value="Unassembled WGS sequence"/>
</dbReference>
<evidence type="ECO:0000256" key="8">
    <source>
        <dbReference type="ARBA" id="ARBA00022842"/>
    </source>
</evidence>
<dbReference type="InterPro" id="IPR000086">
    <property type="entry name" value="NUDIX_hydrolase_dom"/>
</dbReference>
<evidence type="ECO:0000256" key="1">
    <source>
        <dbReference type="ARBA" id="ARBA00001946"/>
    </source>
</evidence>
<evidence type="ECO:0000313" key="19">
    <source>
        <dbReference type="EMBL" id="OBX83297.1"/>
    </source>
</evidence>
<comment type="cofactor">
    <cofactor evidence="1">
        <name>Mg(2+)</name>
        <dbReference type="ChEBI" id="CHEBI:18420"/>
    </cofactor>
</comment>
<evidence type="ECO:0000256" key="13">
    <source>
        <dbReference type="ARBA" id="ARBA00040794"/>
    </source>
</evidence>
<evidence type="ECO:0000256" key="14">
    <source>
        <dbReference type="ARBA" id="ARBA00041592"/>
    </source>
</evidence>
<dbReference type="PROSITE" id="PS51462">
    <property type="entry name" value="NUDIX"/>
    <property type="match status" value="1"/>
</dbReference>
<keyword evidence="3" id="KW-0515">Mutator protein</keyword>
<evidence type="ECO:0000313" key="20">
    <source>
        <dbReference type="EMBL" id="QPT43808.1"/>
    </source>
</evidence>
<evidence type="ECO:0000256" key="11">
    <source>
        <dbReference type="ARBA" id="ARBA00036904"/>
    </source>
</evidence>
<dbReference type="GO" id="GO:0006281">
    <property type="term" value="P:DNA repair"/>
    <property type="evidence" value="ECO:0007669"/>
    <property type="project" value="UniProtKB-KW"/>
</dbReference>
<dbReference type="RefSeq" id="WP_066890786.1">
    <property type="nucleotide sequence ID" value="NZ_CP065728.1"/>
</dbReference>
<dbReference type="GO" id="GO:0044716">
    <property type="term" value="F:8-oxo-GDP phosphatase activity"/>
    <property type="evidence" value="ECO:0007669"/>
    <property type="project" value="TreeGrafter"/>
</dbReference>
<keyword evidence="8" id="KW-0460">Magnesium</keyword>
<keyword evidence="6" id="KW-0227">DNA damage</keyword>
<keyword evidence="5" id="KW-0479">Metal-binding</keyword>
<evidence type="ECO:0000313" key="18">
    <source>
        <dbReference type="EMBL" id="OBX52256.1"/>
    </source>
</evidence>
<dbReference type="Proteomes" id="UP000092575">
    <property type="component" value="Unassembled WGS sequence"/>
</dbReference>
<keyword evidence="4" id="KW-0235">DNA replication</keyword>
<evidence type="ECO:0000256" key="9">
    <source>
        <dbReference type="ARBA" id="ARBA00023204"/>
    </source>
</evidence>
<dbReference type="InterPro" id="IPR015797">
    <property type="entry name" value="NUDIX_hydrolase-like_dom_sf"/>
</dbReference>
<dbReference type="PANTHER" id="PTHR47707">
    <property type="entry name" value="8-OXO-DGTP DIPHOSPHATASE"/>
    <property type="match status" value="1"/>
</dbReference>
<comment type="catalytic activity">
    <reaction evidence="10">
        <text>8-oxo-dGTP + H2O = 8-oxo-dGMP + diphosphate + H(+)</text>
        <dbReference type="Rhea" id="RHEA:31575"/>
        <dbReference type="ChEBI" id="CHEBI:15377"/>
        <dbReference type="ChEBI" id="CHEBI:15378"/>
        <dbReference type="ChEBI" id="CHEBI:33019"/>
        <dbReference type="ChEBI" id="CHEBI:63224"/>
        <dbReference type="ChEBI" id="CHEBI:77896"/>
        <dbReference type="EC" id="3.6.1.55"/>
    </reaction>
</comment>
<reference evidence="20 23" key="3">
    <citation type="submission" date="2020-12" db="EMBL/GenBank/DDBJ databases">
        <title>FDA dAtabase for Regulatory Grade micrObial Sequences (FDA-ARGOS): Supporting development and validation of Infectious Disease Dx tests.</title>
        <authorList>
            <person name="Sproer C."/>
            <person name="Gronow S."/>
            <person name="Severitt S."/>
            <person name="Schroder I."/>
            <person name="Tallon L."/>
            <person name="Sadzewicz L."/>
            <person name="Zhao X."/>
            <person name="Boylan J."/>
            <person name="Ott S."/>
            <person name="Bowen H."/>
            <person name="Vavikolanu K."/>
            <person name="Mehta A."/>
            <person name="Aluvathingal J."/>
            <person name="Nadendla S."/>
            <person name="Lowell S."/>
            <person name="Myers T."/>
            <person name="Yan Y."/>
            <person name="Sichtig H."/>
        </authorList>
    </citation>
    <scope>NUCLEOTIDE SEQUENCE [LARGE SCALE GENOMIC DNA]</scope>
    <source>
        <strain evidence="20 23">FDAARGOS_869</strain>
    </source>
</reference>
<reference evidence="18 22" key="2">
    <citation type="submission" date="2016-06" db="EMBL/GenBank/DDBJ databases">
        <title>Draft genome of Moraxella nonliquefaciens CCUG 60284.</title>
        <authorList>
            <person name="Salva-Serra F."/>
            <person name="Engstrom-Jakobsson H."/>
            <person name="Thorell K."/>
            <person name="Gonzales-Siles L."/>
            <person name="Karlsson R."/>
            <person name="Boulund F."/>
            <person name="Engstrand L."/>
            <person name="Kristiansson E."/>
            <person name="Moore E."/>
        </authorList>
    </citation>
    <scope>NUCLEOTIDE SEQUENCE [LARGE SCALE GENOMIC DNA]</scope>
    <source>
        <strain evidence="18 22">CCUG 60284</strain>
    </source>
</reference>
<keyword evidence="7" id="KW-0378">Hydrolase</keyword>
<evidence type="ECO:0000256" key="7">
    <source>
        <dbReference type="ARBA" id="ARBA00022801"/>
    </source>
</evidence>
<evidence type="ECO:0000256" key="16">
    <source>
        <dbReference type="ARBA" id="ARBA00042798"/>
    </source>
</evidence>
<dbReference type="InterPro" id="IPR020084">
    <property type="entry name" value="NUDIX_hydrolase_CS"/>
</dbReference>
<dbReference type="GO" id="GO:0035539">
    <property type="term" value="F:8-oxo-7,8-dihydrodeoxyguanosine triphosphate pyrophosphatase activity"/>
    <property type="evidence" value="ECO:0007669"/>
    <property type="project" value="UniProtKB-EC"/>
</dbReference>
<dbReference type="GO" id="GO:0006260">
    <property type="term" value="P:DNA replication"/>
    <property type="evidence" value="ECO:0007669"/>
    <property type="project" value="UniProtKB-KW"/>
</dbReference>
<dbReference type="Pfam" id="PF00293">
    <property type="entry name" value="NUDIX"/>
    <property type="match status" value="1"/>
</dbReference>